<dbReference type="EMBL" id="CAICTM010000593">
    <property type="protein sequence ID" value="CAB9513493.1"/>
    <property type="molecule type" value="Genomic_DNA"/>
</dbReference>
<evidence type="ECO:0000256" key="1">
    <source>
        <dbReference type="SAM" id="MobiDB-lite"/>
    </source>
</evidence>
<evidence type="ECO:0000313" key="2">
    <source>
        <dbReference type="EMBL" id="CAB9513493.1"/>
    </source>
</evidence>
<sequence>MNADDAICQRKRIKMDGGNKLEIFRQGTPVWLESLTSDVYEEGMITGAAVRQSPLQIKQEGEHVSSAVFYSVLAGKTEHHYVESKRIADRRVPQYQGADKQEAISTKQRSLVTKKDEPPAAGDSSPQKFLVQPMTTPLESESLCALKEDKENTDFIQSSDETIRSEVEQDGLFSPIRRDIKTVSEQGDQCENAEPVSPLRRNCTFADLSQLKESFFTSDDPNIKYGVELDEDTFLTAEEVHKIVREIQRSQRRKRKASGLDKKAVAGSKNGQNKQIGTTANHTSAHARAKDHPLKDPNVGGKTPCSSRVQVADCQDCRPGILRAPRNFKDSHHRARQGNKKVRFCQLPDRGEAQQPRHTGSKTPKLDDPSLRPPKRCGTEQPRCSGPKRSRFEEKSCAPERPKAAQARYIGPERTNLVAADAPQPCKRRNVPVGSHHKPTKQRGIQFVLPGEFGKDFLMRTILGENGIRKRELCDAFGCTMEFKGTMIDGSPASNSSAPRLYIQVKGCNERKLLNCCLSIEHLLAMAVPKFFQGYLLYTLAVLNRFLHGYRSRGANGIVQIKSLDHFASSNGNGPVRFVAAIRVFGPPINGKHCATFKQQVQREYPSCFIQLVERDSSHREVLPHILLSSSSYNDVLSIRAIWEQSGQR</sequence>
<feature type="region of interest" description="Disordered" evidence="1">
    <location>
        <begin position="92"/>
        <end position="133"/>
    </location>
</feature>
<feature type="compositionally biased region" description="Polar residues" evidence="1">
    <location>
        <begin position="269"/>
        <end position="284"/>
    </location>
</feature>
<dbReference type="Proteomes" id="UP001153069">
    <property type="component" value="Unassembled WGS sequence"/>
</dbReference>
<feature type="compositionally biased region" description="Basic and acidic residues" evidence="1">
    <location>
        <begin position="390"/>
        <end position="403"/>
    </location>
</feature>
<accession>A0A9N8HK61</accession>
<comment type="caution">
    <text evidence="2">The sequence shown here is derived from an EMBL/GenBank/DDBJ whole genome shotgun (WGS) entry which is preliminary data.</text>
</comment>
<dbReference type="AlphaFoldDB" id="A0A9N8HK61"/>
<keyword evidence="3" id="KW-1185">Reference proteome</keyword>
<gene>
    <name evidence="2" type="ORF">SEMRO_594_G172560.1</name>
</gene>
<feature type="region of interest" description="Disordered" evidence="1">
    <location>
        <begin position="324"/>
        <end position="404"/>
    </location>
</feature>
<proteinExistence type="predicted"/>
<feature type="compositionally biased region" description="Basic residues" evidence="1">
    <location>
        <begin position="331"/>
        <end position="343"/>
    </location>
</feature>
<organism evidence="2 3">
    <name type="scientific">Seminavis robusta</name>
    <dbReference type="NCBI Taxonomy" id="568900"/>
    <lineage>
        <taxon>Eukaryota</taxon>
        <taxon>Sar</taxon>
        <taxon>Stramenopiles</taxon>
        <taxon>Ochrophyta</taxon>
        <taxon>Bacillariophyta</taxon>
        <taxon>Bacillariophyceae</taxon>
        <taxon>Bacillariophycidae</taxon>
        <taxon>Naviculales</taxon>
        <taxon>Naviculaceae</taxon>
        <taxon>Seminavis</taxon>
    </lineage>
</organism>
<evidence type="ECO:0000313" key="3">
    <source>
        <dbReference type="Proteomes" id="UP001153069"/>
    </source>
</evidence>
<reference evidence="2" key="1">
    <citation type="submission" date="2020-06" db="EMBL/GenBank/DDBJ databases">
        <authorList>
            <consortium name="Plant Systems Biology data submission"/>
        </authorList>
    </citation>
    <scope>NUCLEOTIDE SEQUENCE</scope>
    <source>
        <strain evidence="2">D6</strain>
    </source>
</reference>
<protein>
    <submittedName>
        <fullName evidence="2">Uncharacterized protein</fullName>
    </submittedName>
</protein>
<name>A0A9N8HK61_9STRA</name>
<feature type="region of interest" description="Disordered" evidence="1">
    <location>
        <begin position="248"/>
        <end position="306"/>
    </location>
</feature>